<reference evidence="2 3" key="1">
    <citation type="submission" date="2020-02" db="EMBL/GenBank/DDBJ databases">
        <authorList>
            <person name="Ferguson B K."/>
        </authorList>
    </citation>
    <scope>NUCLEOTIDE SEQUENCE [LARGE SCALE GENOMIC DNA]</scope>
</reference>
<evidence type="ECO:0000313" key="3">
    <source>
        <dbReference type="Proteomes" id="UP000479000"/>
    </source>
</evidence>
<keyword evidence="3" id="KW-1185">Reference proteome</keyword>
<feature type="region of interest" description="Disordered" evidence="1">
    <location>
        <begin position="130"/>
        <end position="149"/>
    </location>
</feature>
<feature type="region of interest" description="Disordered" evidence="1">
    <location>
        <begin position="353"/>
        <end position="375"/>
    </location>
</feature>
<name>A0A6H5FWZ2_9HEMI</name>
<protein>
    <submittedName>
        <fullName evidence="2">Uncharacterized protein</fullName>
    </submittedName>
</protein>
<gene>
    <name evidence="2" type="ORF">NTEN_LOCUS872</name>
</gene>
<evidence type="ECO:0000313" key="2">
    <source>
        <dbReference type="EMBL" id="CAA9994052.1"/>
    </source>
</evidence>
<proteinExistence type="predicted"/>
<organism evidence="2 3">
    <name type="scientific">Nesidiocoris tenuis</name>
    <dbReference type="NCBI Taxonomy" id="355587"/>
    <lineage>
        <taxon>Eukaryota</taxon>
        <taxon>Metazoa</taxon>
        <taxon>Ecdysozoa</taxon>
        <taxon>Arthropoda</taxon>
        <taxon>Hexapoda</taxon>
        <taxon>Insecta</taxon>
        <taxon>Pterygota</taxon>
        <taxon>Neoptera</taxon>
        <taxon>Paraneoptera</taxon>
        <taxon>Hemiptera</taxon>
        <taxon>Heteroptera</taxon>
        <taxon>Panheteroptera</taxon>
        <taxon>Cimicomorpha</taxon>
        <taxon>Miridae</taxon>
        <taxon>Dicyphina</taxon>
        <taxon>Nesidiocoris</taxon>
    </lineage>
</organism>
<dbReference type="EMBL" id="CADCXU010001641">
    <property type="protein sequence ID" value="CAA9994052.1"/>
    <property type="molecule type" value="Genomic_DNA"/>
</dbReference>
<accession>A0A6H5FWZ2</accession>
<feature type="compositionally biased region" description="Low complexity" evidence="1">
    <location>
        <begin position="135"/>
        <end position="144"/>
    </location>
</feature>
<dbReference type="AlphaFoldDB" id="A0A6H5FWZ2"/>
<evidence type="ECO:0000256" key="1">
    <source>
        <dbReference type="SAM" id="MobiDB-lite"/>
    </source>
</evidence>
<sequence>MRAPFSSTTTSSSEILSSNSKLYWNPEHPPLSTVMRKDSSGLETAFSLSTQDSLNFRGLTCAAFGTSCTRLLAHGSEFFCWQKMNRRTNLYSSASSYGVDCQFEDHQAKIKDDEWLQSILSKIAPQIDFTGADTGSSDSDSGSSDSEDSVCPLEAHTCRIYKCNDPECLSCDLANECYNCSHCTVNRSLHMPCLECDTAVIHSVAQHREIRCSYHKKFPQEKPLQFEVSHDPSKIIQGSFLPLRSTSKHAKTPEPILKDEEKVGKYLAGKKQKKATNFSETLLAEVVKSTYSQCGIGSDLKPKLDLNMDTSRYQEEKFVVPPQIAMPKLTDPAQRGKLNLKVASTVEEQSGIGKLAAGSQRDTGGIEDSQVGAERPNDRSSCCCFDSCAIKVEDTSQEDRVPCILCKKIHASSCQCYKMRKALDDHKTDLNEAFDIMIANHGRSCLDMKCPLRKIGPEDGGYLIWEWFGSLSAIEKLNFRCPLNVDDFPLGRSSSTCNQSHGPPLERPLDKNSPLSTYVSNFLPRPLKPDTERKDCVTSMKFWDRLNLFDEKFYNHRLATQVSLIQGIDQEVFDDFDEEVQGKYDDLYRYWDRNDALVPSKILVKKPETLVKLIDVDELPLKFEASFPAKDPNVDLFGPY</sequence>
<dbReference type="Proteomes" id="UP000479000">
    <property type="component" value="Unassembled WGS sequence"/>
</dbReference>